<evidence type="ECO:0000259" key="13">
    <source>
        <dbReference type="Pfam" id="PF02879"/>
    </source>
</evidence>
<dbReference type="InterPro" id="IPR005846">
    <property type="entry name" value="A-D-PHexomutase_a/b/a-III"/>
</dbReference>
<dbReference type="SUPFAM" id="SSF55957">
    <property type="entry name" value="Phosphoglucomutase, C-terminal domain"/>
    <property type="match status" value="1"/>
</dbReference>
<evidence type="ECO:0000256" key="8">
    <source>
        <dbReference type="ARBA" id="ARBA00022842"/>
    </source>
</evidence>
<dbReference type="GO" id="GO:0008973">
    <property type="term" value="F:phosphopentomutase activity"/>
    <property type="evidence" value="ECO:0007669"/>
    <property type="project" value="TreeGrafter"/>
</dbReference>
<evidence type="ECO:0000256" key="10">
    <source>
        <dbReference type="RuleBase" id="RU004326"/>
    </source>
</evidence>
<evidence type="ECO:0000256" key="2">
    <source>
        <dbReference type="ARBA" id="ARBA00001946"/>
    </source>
</evidence>
<reference evidence="15" key="1">
    <citation type="submission" date="2020-09" db="EMBL/GenBank/DDBJ databases">
        <title>Bacillus faecalis sp. nov., a moderately halophilic bacterium isolated from cow faeces.</title>
        <authorList>
            <person name="Jiang L."/>
            <person name="Lee J."/>
        </authorList>
    </citation>
    <scope>NUCLEOTIDE SEQUENCE</scope>
    <source>
        <strain evidence="15">AGMB 02131</strain>
    </source>
</reference>
<dbReference type="InterPro" id="IPR036900">
    <property type="entry name" value="A-D-PHexomutase_C_sf"/>
</dbReference>
<evidence type="ECO:0000256" key="9">
    <source>
        <dbReference type="ARBA" id="ARBA00023235"/>
    </source>
</evidence>
<sequence>MFEKWMNSEVVDAETKQELLTLAGNEAEIEGRFSSMLDFGTAGLRGTMGAGLHKMNVYTVRYATQGLSDLILANGEEAARKGVCIAYDSRINSQEFAWEAACTLSANGISVYLFDELRPTPELSFAIREFGAIAGINITASHNPKEYNGYKVYWEDGAQLPPQHAKQISDRLSEIDIFDDVKTCSREEALNKKLVTIVGKDFDEKYIEKVLGESVGKQYVAQAADKVRMIYTPIHGTGYRLVPEVMKRLGIKHLLTVEEQMQPDGNFPTTKSPNPEEKDALRLAIELAQKENIDLIVGTDPDADRVGIAVRDCSGDYVPLTGNQIGVLLLDYLIQSRKANGTLKDNAVVIKSIVSTNMAKSIAEQNGVHLMDVLTGFKFIGEKIKEFETTNEYSFLFGFEESNGYLAGTYARDKDAIVASMLIAEMACYYQLKGMTLYEALNVLYTKYGFFQEQCVSITIGGLNGLETMKGIMRSLRNTPPTAFAGIEIAKVGDYQSGKVADVKTGEETVTGLPNADVLFYELEDGSSVIVRPSGTEPKLKLYIMVKAESKPEATNKKEQLVQESKSLIGKLSENDICI</sequence>
<evidence type="ECO:0000256" key="4">
    <source>
        <dbReference type="ARBA" id="ARBA00012728"/>
    </source>
</evidence>
<evidence type="ECO:0000256" key="6">
    <source>
        <dbReference type="ARBA" id="ARBA00022553"/>
    </source>
</evidence>
<dbReference type="CDD" id="cd05799">
    <property type="entry name" value="PGM2"/>
    <property type="match status" value="1"/>
</dbReference>
<name>A0A927HBW0_9BACI</name>
<comment type="caution">
    <text evidence="15">The sequence shown here is derived from an EMBL/GenBank/DDBJ whole genome shotgun (WGS) entry which is preliminary data.</text>
</comment>
<dbReference type="Pfam" id="PF00408">
    <property type="entry name" value="PGM_PMM_IV"/>
    <property type="match status" value="1"/>
</dbReference>
<comment type="similarity">
    <text evidence="3 10">Belongs to the phosphohexose mutase family.</text>
</comment>
<dbReference type="Pfam" id="PF02880">
    <property type="entry name" value="PGM_PMM_III"/>
    <property type="match status" value="1"/>
</dbReference>
<keyword evidence="5" id="KW-0119">Carbohydrate metabolism</keyword>
<evidence type="ECO:0000256" key="7">
    <source>
        <dbReference type="ARBA" id="ARBA00022723"/>
    </source>
</evidence>
<comment type="cofactor">
    <cofactor evidence="2">
        <name>Mg(2+)</name>
        <dbReference type="ChEBI" id="CHEBI:18420"/>
    </cofactor>
</comment>
<accession>A0A927HBW0</accession>
<keyword evidence="5" id="KW-0313">Glucose metabolism</keyword>
<evidence type="ECO:0000256" key="3">
    <source>
        <dbReference type="ARBA" id="ARBA00010231"/>
    </source>
</evidence>
<dbReference type="GO" id="GO:0006166">
    <property type="term" value="P:purine ribonucleoside salvage"/>
    <property type="evidence" value="ECO:0007669"/>
    <property type="project" value="TreeGrafter"/>
</dbReference>
<dbReference type="SUPFAM" id="SSF53738">
    <property type="entry name" value="Phosphoglucomutase, first 3 domains"/>
    <property type="match status" value="3"/>
</dbReference>
<evidence type="ECO:0000313" key="16">
    <source>
        <dbReference type="Proteomes" id="UP000602076"/>
    </source>
</evidence>
<evidence type="ECO:0000313" key="15">
    <source>
        <dbReference type="EMBL" id="MBD3108921.1"/>
    </source>
</evidence>
<evidence type="ECO:0000256" key="1">
    <source>
        <dbReference type="ARBA" id="ARBA00000443"/>
    </source>
</evidence>
<feature type="domain" description="Alpha-D-phosphohexomutase alpha/beta/alpha" evidence="13">
    <location>
        <begin position="205"/>
        <end position="309"/>
    </location>
</feature>
<dbReference type="PROSITE" id="PS00710">
    <property type="entry name" value="PGM_PMM"/>
    <property type="match status" value="1"/>
</dbReference>
<dbReference type="InterPro" id="IPR016055">
    <property type="entry name" value="A-D-PHexomutase_a/b/a-I/II/III"/>
</dbReference>
<gene>
    <name evidence="15" type="ORF">IEO70_11165</name>
</gene>
<feature type="domain" description="Alpha-D-phosphohexomutase C-terminal" evidence="11">
    <location>
        <begin position="515"/>
        <end position="558"/>
    </location>
</feature>
<dbReference type="Pfam" id="PF02879">
    <property type="entry name" value="PGM_PMM_II"/>
    <property type="match status" value="1"/>
</dbReference>
<dbReference type="Pfam" id="PF02878">
    <property type="entry name" value="PGM_PMM_I"/>
    <property type="match status" value="1"/>
</dbReference>
<dbReference type="EC" id="5.4.2.2" evidence="4"/>
<evidence type="ECO:0000259" key="14">
    <source>
        <dbReference type="Pfam" id="PF02880"/>
    </source>
</evidence>
<feature type="domain" description="Alpha-D-phosphohexomutase alpha/beta/alpha" evidence="12">
    <location>
        <begin position="38"/>
        <end position="175"/>
    </location>
</feature>
<dbReference type="PANTHER" id="PTHR45745:SF1">
    <property type="entry name" value="PHOSPHOGLUCOMUTASE 2B-RELATED"/>
    <property type="match status" value="1"/>
</dbReference>
<dbReference type="InterPro" id="IPR005843">
    <property type="entry name" value="A-D-PHexomutase_C"/>
</dbReference>
<organism evidence="15 16">
    <name type="scientific">Peribacillus faecalis</name>
    <dbReference type="NCBI Taxonomy" id="2772559"/>
    <lineage>
        <taxon>Bacteria</taxon>
        <taxon>Bacillati</taxon>
        <taxon>Bacillota</taxon>
        <taxon>Bacilli</taxon>
        <taxon>Bacillales</taxon>
        <taxon>Bacillaceae</taxon>
        <taxon>Peribacillus</taxon>
    </lineage>
</organism>
<dbReference type="InterPro" id="IPR005845">
    <property type="entry name" value="A-D-PHexomutase_a/b/a-II"/>
</dbReference>
<dbReference type="Proteomes" id="UP000602076">
    <property type="component" value="Unassembled WGS sequence"/>
</dbReference>
<dbReference type="GO" id="GO:0006006">
    <property type="term" value="P:glucose metabolic process"/>
    <property type="evidence" value="ECO:0007669"/>
    <property type="project" value="UniProtKB-KW"/>
</dbReference>
<dbReference type="InterPro" id="IPR016066">
    <property type="entry name" value="A-D-PHexomutase_CS"/>
</dbReference>
<keyword evidence="9" id="KW-0413">Isomerase</keyword>
<evidence type="ECO:0000256" key="5">
    <source>
        <dbReference type="ARBA" id="ARBA00022526"/>
    </source>
</evidence>
<dbReference type="GO" id="GO:0000287">
    <property type="term" value="F:magnesium ion binding"/>
    <property type="evidence" value="ECO:0007669"/>
    <property type="project" value="InterPro"/>
</dbReference>
<keyword evidence="7 10" id="KW-0479">Metal-binding</keyword>
<evidence type="ECO:0000259" key="11">
    <source>
        <dbReference type="Pfam" id="PF00408"/>
    </source>
</evidence>
<comment type="catalytic activity">
    <reaction evidence="1">
        <text>alpha-D-glucose 1-phosphate = alpha-D-glucose 6-phosphate</text>
        <dbReference type="Rhea" id="RHEA:23536"/>
        <dbReference type="ChEBI" id="CHEBI:58225"/>
        <dbReference type="ChEBI" id="CHEBI:58601"/>
        <dbReference type="EC" id="5.4.2.2"/>
    </reaction>
</comment>
<dbReference type="PANTHER" id="PTHR45745">
    <property type="entry name" value="PHOSPHOMANNOMUTASE 45A"/>
    <property type="match status" value="1"/>
</dbReference>
<keyword evidence="16" id="KW-1185">Reference proteome</keyword>
<dbReference type="EMBL" id="JACXSI010000024">
    <property type="protein sequence ID" value="MBD3108921.1"/>
    <property type="molecule type" value="Genomic_DNA"/>
</dbReference>
<dbReference type="Gene3D" id="3.40.120.10">
    <property type="entry name" value="Alpha-D-Glucose-1,6-Bisphosphate, subunit A, domain 3"/>
    <property type="match status" value="3"/>
</dbReference>
<protein>
    <recommendedName>
        <fullName evidence="4">phosphoglucomutase (alpha-D-glucose-1,6-bisphosphate-dependent)</fullName>
        <ecNumber evidence="4">5.4.2.2</ecNumber>
    </recommendedName>
</protein>
<dbReference type="AlphaFoldDB" id="A0A927HBW0"/>
<proteinExistence type="inferred from homology"/>
<keyword evidence="6" id="KW-0597">Phosphoprotein</keyword>
<feature type="domain" description="Alpha-D-phosphohexomutase alpha/beta/alpha" evidence="14">
    <location>
        <begin position="322"/>
        <end position="448"/>
    </location>
</feature>
<dbReference type="InterPro" id="IPR005844">
    <property type="entry name" value="A-D-PHexomutase_a/b/a-I"/>
</dbReference>
<dbReference type="Gene3D" id="3.30.310.50">
    <property type="entry name" value="Alpha-D-phosphohexomutase, C-terminal domain"/>
    <property type="match status" value="1"/>
</dbReference>
<keyword evidence="8 10" id="KW-0460">Magnesium</keyword>
<evidence type="ECO:0000259" key="12">
    <source>
        <dbReference type="Pfam" id="PF02878"/>
    </source>
</evidence>
<dbReference type="GO" id="GO:0004614">
    <property type="term" value="F:phosphoglucomutase activity"/>
    <property type="evidence" value="ECO:0007669"/>
    <property type="project" value="UniProtKB-EC"/>
</dbReference>